<keyword evidence="14" id="KW-1185">Reference proteome</keyword>
<organism evidence="13 14">
    <name type="scientific">Fluviicoccus keumensis</name>
    <dbReference type="NCBI Taxonomy" id="1435465"/>
    <lineage>
        <taxon>Bacteria</taxon>
        <taxon>Pseudomonadati</taxon>
        <taxon>Pseudomonadota</taxon>
        <taxon>Gammaproteobacteria</taxon>
        <taxon>Moraxellales</taxon>
        <taxon>Moraxellaceae</taxon>
        <taxon>Fluviicoccus</taxon>
    </lineage>
</organism>
<dbReference type="AlphaFoldDB" id="A0A4Q7Z3Z1"/>
<comment type="catalytic activity">
    <reaction evidence="1">
        <text>a 1,2-diacyl-sn-glycero-3-phospho-(1D-myo-inositol) = 1D-myo-inositol 1,2-cyclic phosphate + a 1,2-diacyl-sn-glycerol</text>
        <dbReference type="Rhea" id="RHEA:17093"/>
        <dbReference type="ChEBI" id="CHEBI:17815"/>
        <dbReference type="ChEBI" id="CHEBI:57880"/>
        <dbReference type="ChEBI" id="CHEBI:58484"/>
        <dbReference type="EC" id="4.6.1.13"/>
    </reaction>
</comment>
<keyword evidence="11" id="KW-0732">Signal</keyword>
<dbReference type="GO" id="GO:0016020">
    <property type="term" value="C:membrane"/>
    <property type="evidence" value="ECO:0007669"/>
    <property type="project" value="UniProtKB-SubCell"/>
</dbReference>
<dbReference type="Gene3D" id="3.20.20.190">
    <property type="entry name" value="Phosphatidylinositol (PI) phosphodiesterase"/>
    <property type="match status" value="1"/>
</dbReference>
<feature type="domain" description="C-type lectin" evidence="12">
    <location>
        <begin position="281"/>
        <end position="329"/>
    </location>
</feature>
<evidence type="ECO:0000256" key="1">
    <source>
        <dbReference type="ARBA" id="ARBA00001316"/>
    </source>
</evidence>
<dbReference type="InterPro" id="IPR000909">
    <property type="entry name" value="PLipase_C_PInositol-sp_X_dom"/>
</dbReference>
<dbReference type="PANTHER" id="PTHR35518:SF2">
    <property type="entry name" value="MAINTENANCE OF TELOMERE CAPPING PROTEIN 6"/>
    <property type="match status" value="1"/>
</dbReference>
<name>A0A4Q7Z3Z1_9GAMM</name>
<dbReference type="GO" id="GO:0004436">
    <property type="term" value="F:phosphatidylinositol diacylglycerol-lyase activity"/>
    <property type="evidence" value="ECO:0007669"/>
    <property type="project" value="UniProtKB-EC"/>
</dbReference>
<comment type="subcellular location">
    <subcellularLocation>
        <location evidence="2">Membrane</location>
    </subcellularLocation>
</comment>
<evidence type="ECO:0000256" key="4">
    <source>
        <dbReference type="ARBA" id="ARBA00019758"/>
    </source>
</evidence>
<proteinExistence type="predicted"/>
<dbReference type="EMBL" id="SHKX01000012">
    <property type="protein sequence ID" value="RZU45007.1"/>
    <property type="molecule type" value="Genomic_DNA"/>
</dbReference>
<reference evidence="13 14" key="1">
    <citation type="submission" date="2019-02" db="EMBL/GenBank/DDBJ databases">
        <title>Genomic Encyclopedia of Type Strains, Phase IV (KMG-IV): sequencing the most valuable type-strain genomes for metagenomic binning, comparative biology and taxonomic classification.</title>
        <authorList>
            <person name="Goeker M."/>
        </authorList>
    </citation>
    <scope>NUCLEOTIDE SEQUENCE [LARGE SCALE GENOMIC DNA]</scope>
    <source>
        <strain evidence="13 14">DSM 105135</strain>
    </source>
</reference>
<dbReference type="EC" id="4.6.1.13" evidence="3"/>
<evidence type="ECO:0000259" key="12">
    <source>
        <dbReference type="PROSITE" id="PS50041"/>
    </source>
</evidence>
<dbReference type="RefSeq" id="WP_130412939.1">
    <property type="nucleotide sequence ID" value="NZ_SHKX01000012.1"/>
</dbReference>
<dbReference type="GO" id="GO:0008081">
    <property type="term" value="F:phosphoric diester hydrolase activity"/>
    <property type="evidence" value="ECO:0007669"/>
    <property type="project" value="InterPro"/>
</dbReference>
<evidence type="ECO:0000256" key="2">
    <source>
        <dbReference type="ARBA" id="ARBA00004370"/>
    </source>
</evidence>
<comment type="caution">
    <text evidence="13">The sequence shown here is derived from an EMBL/GenBank/DDBJ whole genome shotgun (WGS) entry which is preliminary data.</text>
</comment>
<dbReference type="Pfam" id="PF00059">
    <property type="entry name" value="Lectin_C"/>
    <property type="match status" value="1"/>
</dbReference>
<dbReference type="PROSITE" id="PS50041">
    <property type="entry name" value="C_TYPE_LECTIN_2"/>
    <property type="match status" value="1"/>
</dbReference>
<evidence type="ECO:0000313" key="14">
    <source>
        <dbReference type="Proteomes" id="UP000292423"/>
    </source>
</evidence>
<dbReference type="OrthoDB" id="195526at2"/>
<dbReference type="SUPFAM" id="SSF51695">
    <property type="entry name" value="PLC-like phosphodiesterases"/>
    <property type="match status" value="1"/>
</dbReference>
<evidence type="ECO:0000256" key="8">
    <source>
        <dbReference type="ARBA" id="ARBA00023157"/>
    </source>
</evidence>
<accession>A0A4Q7Z3Z1</accession>
<dbReference type="PROSITE" id="PS50007">
    <property type="entry name" value="PIPLC_X_DOMAIN"/>
    <property type="match status" value="1"/>
</dbReference>
<dbReference type="Proteomes" id="UP000292423">
    <property type="component" value="Unassembled WGS sequence"/>
</dbReference>
<evidence type="ECO:0000256" key="6">
    <source>
        <dbReference type="ARBA" id="ARBA00022989"/>
    </source>
</evidence>
<dbReference type="GO" id="GO:0006629">
    <property type="term" value="P:lipid metabolic process"/>
    <property type="evidence" value="ECO:0007669"/>
    <property type="project" value="InterPro"/>
</dbReference>
<feature type="signal peptide" evidence="11">
    <location>
        <begin position="1"/>
        <end position="21"/>
    </location>
</feature>
<evidence type="ECO:0000313" key="13">
    <source>
        <dbReference type="EMBL" id="RZU45007.1"/>
    </source>
</evidence>
<gene>
    <name evidence="13" type="ORF">EV700_1814</name>
</gene>
<dbReference type="InterPro" id="IPR017946">
    <property type="entry name" value="PLC-like_Pdiesterase_TIM-brl"/>
</dbReference>
<evidence type="ECO:0000256" key="9">
    <source>
        <dbReference type="ARBA" id="ARBA00030474"/>
    </source>
</evidence>
<dbReference type="PROSITE" id="PS00615">
    <property type="entry name" value="C_TYPE_LECTIN_1"/>
    <property type="match status" value="1"/>
</dbReference>
<evidence type="ECO:0000256" key="5">
    <source>
        <dbReference type="ARBA" id="ARBA00022692"/>
    </source>
</evidence>
<evidence type="ECO:0000256" key="10">
    <source>
        <dbReference type="ARBA" id="ARBA00030782"/>
    </source>
</evidence>
<sequence>MQKMTAIAGLLGLMIGSAAVADSISDYNNSWVGKANAMQRKLDIASPLKDNNIIGTHNSYNSAVYRDADSYLDPQQKFSIYDQLRLGARFIELDAHWTAHTNGWPWQWGNDLLLCHSGIGASMGSWHLGCSLTDRFVRDGMQEVRNWLDQNSNEVIILYIEDHTDGHQSELLKVLNDKLGGKIYSSGGCKAIPDTLTKQQVRQAGKQVVLWKDGGCSSNGSLASLAYTSLGNVDRIWEDGTMIGYINGLLNGGVDRITAADVTTAFKTGGNIVNLDQFTNTDGRLAAAVWSWDVGEPNNYNGNQDCAVQWGNGRWDDTECSNSYAYACHQPGTNNWAITGQTGTWSGGAAACALLGNGYVFDVPTNSLDNEKLKAAKNGVSTVWLKHNDIATEGNWIIP</sequence>
<keyword evidence="6" id="KW-1133">Transmembrane helix</keyword>
<evidence type="ECO:0000256" key="3">
    <source>
        <dbReference type="ARBA" id="ARBA00012581"/>
    </source>
</evidence>
<dbReference type="PANTHER" id="PTHR35518">
    <property type="entry name" value="MAINTENANCE OF TELOMOERE CAPPING"/>
    <property type="match status" value="1"/>
</dbReference>
<dbReference type="Pfam" id="PF00388">
    <property type="entry name" value="PI-PLC-X"/>
    <property type="match status" value="1"/>
</dbReference>
<evidence type="ECO:0000256" key="7">
    <source>
        <dbReference type="ARBA" id="ARBA00023136"/>
    </source>
</evidence>
<dbReference type="InterPro" id="IPR018378">
    <property type="entry name" value="C-type_lectin_CS"/>
</dbReference>
<evidence type="ECO:0000256" key="11">
    <source>
        <dbReference type="SAM" id="SignalP"/>
    </source>
</evidence>
<protein>
    <recommendedName>
        <fullName evidence="4">1-phosphatidylinositol phosphodiesterase</fullName>
        <ecNumber evidence="3">4.6.1.13</ecNumber>
    </recommendedName>
    <alternativeName>
        <fullName evidence="9">Phosphatidylinositol diacylglycerol-lyase</fullName>
    </alternativeName>
    <alternativeName>
        <fullName evidence="10">Phosphatidylinositol-specific phospholipase C</fullName>
    </alternativeName>
</protein>
<keyword evidence="8" id="KW-1015">Disulfide bond</keyword>
<dbReference type="SUPFAM" id="SSF56436">
    <property type="entry name" value="C-type lectin-like"/>
    <property type="match status" value="1"/>
</dbReference>
<keyword evidence="7" id="KW-0472">Membrane</keyword>
<dbReference type="Gene3D" id="3.10.100.10">
    <property type="entry name" value="Mannose-Binding Protein A, subunit A"/>
    <property type="match status" value="1"/>
</dbReference>
<dbReference type="InterPro" id="IPR016186">
    <property type="entry name" value="C-type_lectin-like/link_sf"/>
</dbReference>
<dbReference type="InterPro" id="IPR016187">
    <property type="entry name" value="CTDL_fold"/>
</dbReference>
<dbReference type="InterPro" id="IPR051008">
    <property type="entry name" value="Telomere_Capping_Maintenance"/>
</dbReference>
<dbReference type="InterPro" id="IPR001304">
    <property type="entry name" value="C-type_lectin-like"/>
</dbReference>
<keyword evidence="5" id="KW-0812">Transmembrane</keyword>
<feature type="chain" id="PRO_5020368952" description="1-phosphatidylinositol phosphodiesterase" evidence="11">
    <location>
        <begin position="22"/>
        <end position="399"/>
    </location>
</feature>